<comment type="caution">
    <text evidence="1">The sequence shown here is derived from an EMBL/GenBank/DDBJ whole genome shotgun (WGS) entry which is preliminary data.</text>
</comment>
<proteinExistence type="predicted"/>
<evidence type="ECO:0000313" key="1">
    <source>
        <dbReference type="EMBL" id="KKL56187.1"/>
    </source>
</evidence>
<reference evidence="1" key="1">
    <citation type="journal article" date="2015" name="Nature">
        <title>Complex archaea that bridge the gap between prokaryotes and eukaryotes.</title>
        <authorList>
            <person name="Spang A."/>
            <person name="Saw J.H."/>
            <person name="Jorgensen S.L."/>
            <person name="Zaremba-Niedzwiedzka K."/>
            <person name="Martijn J."/>
            <person name="Lind A.E."/>
            <person name="van Eijk R."/>
            <person name="Schleper C."/>
            <person name="Guy L."/>
            <person name="Ettema T.J."/>
        </authorList>
    </citation>
    <scope>NUCLEOTIDE SEQUENCE</scope>
</reference>
<dbReference type="AlphaFoldDB" id="A0A0F9FYF1"/>
<feature type="non-terminal residue" evidence="1">
    <location>
        <position position="1"/>
    </location>
</feature>
<dbReference type="EMBL" id="LAZR01030580">
    <property type="protein sequence ID" value="KKL56187.1"/>
    <property type="molecule type" value="Genomic_DNA"/>
</dbReference>
<sequence length="87" mass="10509">HEKIHSEQQGNDPEDWWKRYLTESDFRLKQEVEAYYAQYSSFKRAHRDKNLQIRYLYQIAADLSSTIYGSIVTHREAMNLITQGKRR</sequence>
<organism evidence="1">
    <name type="scientific">marine sediment metagenome</name>
    <dbReference type="NCBI Taxonomy" id="412755"/>
    <lineage>
        <taxon>unclassified sequences</taxon>
        <taxon>metagenomes</taxon>
        <taxon>ecological metagenomes</taxon>
    </lineage>
</organism>
<accession>A0A0F9FYF1</accession>
<gene>
    <name evidence="1" type="ORF">LCGC14_2247870</name>
</gene>
<protein>
    <submittedName>
        <fullName evidence="1">Uncharacterized protein</fullName>
    </submittedName>
</protein>
<name>A0A0F9FYF1_9ZZZZ</name>